<evidence type="ECO:0000313" key="3">
    <source>
        <dbReference type="Proteomes" id="UP001164909"/>
    </source>
</evidence>
<evidence type="ECO:0000313" key="2">
    <source>
        <dbReference type="EMBL" id="WAM33073.1"/>
    </source>
</evidence>
<protein>
    <submittedName>
        <fullName evidence="2">Transposase</fullName>
    </submittedName>
</protein>
<dbReference type="EMBL" id="CP113865">
    <property type="protein sequence ID" value="WAM33073.1"/>
    <property type="molecule type" value="Genomic_DNA"/>
</dbReference>
<dbReference type="Pfam" id="PF01797">
    <property type="entry name" value="Y1_Tnp"/>
    <property type="match status" value="1"/>
</dbReference>
<dbReference type="InterPro" id="IPR036515">
    <property type="entry name" value="Transposase_17_sf"/>
</dbReference>
<feature type="domain" description="Transposase IS200-like" evidence="1">
    <location>
        <begin position="1"/>
        <end position="24"/>
    </location>
</feature>
<dbReference type="Proteomes" id="UP001164909">
    <property type="component" value="Chromosome"/>
</dbReference>
<keyword evidence="3" id="KW-1185">Reference proteome</keyword>
<reference evidence="2" key="1">
    <citation type="submission" date="2022-12" db="EMBL/GenBank/DDBJ databases">
        <authorList>
            <person name="Bing R.G."/>
            <person name="Willard D.J."/>
            <person name="Manesh M.J.H."/>
            <person name="Laemthong T."/>
            <person name="Crosby J.R."/>
            <person name="Kelly R.M."/>
        </authorList>
    </citation>
    <scope>NUCLEOTIDE SEQUENCE</scope>
    <source>
        <strain evidence="2">DSM 8990</strain>
    </source>
</reference>
<accession>A0ABY7BL07</accession>
<dbReference type="Gene3D" id="3.30.70.1290">
    <property type="entry name" value="Transposase IS200-like"/>
    <property type="match status" value="1"/>
</dbReference>
<evidence type="ECO:0000259" key="1">
    <source>
        <dbReference type="Pfam" id="PF01797"/>
    </source>
</evidence>
<dbReference type="SUPFAM" id="SSF143422">
    <property type="entry name" value="Transposase IS200-like"/>
    <property type="match status" value="1"/>
</dbReference>
<sequence>MPDHIHLFISALPRYSPSQLVNVIIRYYWAQNRSKISSV</sequence>
<dbReference type="InterPro" id="IPR002686">
    <property type="entry name" value="Transposase_17"/>
</dbReference>
<name>A0ABY7BL07_9FIRM</name>
<dbReference type="RefSeq" id="WP_268760754.1">
    <property type="nucleotide sequence ID" value="NZ_CP113865.1"/>
</dbReference>
<organism evidence="2 3">
    <name type="scientific">Caldicellulosiruptor morganii</name>
    <dbReference type="NCBI Taxonomy" id="1387555"/>
    <lineage>
        <taxon>Bacteria</taxon>
        <taxon>Bacillati</taxon>
        <taxon>Bacillota</taxon>
        <taxon>Bacillota incertae sedis</taxon>
        <taxon>Caldicellulosiruptorales</taxon>
        <taxon>Caldicellulosiruptoraceae</taxon>
        <taxon>Caldicellulosiruptor</taxon>
    </lineage>
</organism>
<gene>
    <name evidence="2" type="ORF">OTK00_001539</name>
</gene>
<proteinExistence type="predicted"/>